<accession>S3CFV4</accession>
<reference evidence="2 3" key="1">
    <citation type="journal article" date="2013" name="BMC Genomics">
        <title>The genome and transcriptome of the pine saprophyte Ophiostoma piceae, and a comparison with the bark beetle-associated pine pathogen Grosmannia clavigera.</title>
        <authorList>
            <person name="Haridas S."/>
            <person name="Wang Y."/>
            <person name="Lim L."/>
            <person name="Massoumi Alamouti S."/>
            <person name="Jackman S."/>
            <person name="Docking R."/>
            <person name="Robertson G."/>
            <person name="Birol I."/>
            <person name="Bohlmann J."/>
            <person name="Breuil C."/>
        </authorList>
    </citation>
    <scope>NUCLEOTIDE SEQUENCE [LARGE SCALE GENOMIC DNA]</scope>
    <source>
        <strain evidence="2 3">UAMH 11346</strain>
    </source>
</reference>
<dbReference type="AlphaFoldDB" id="S3CFV4"/>
<feature type="domain" description="Microbial-type PARG catalytic" evidence="1">
    <location>
        <begin position="79"/>
        <end position="156"/>
    </location>
</feature>
<dbReference type="STRING" id="1262450.S3CFV4"/>
<dbReference type="HOGENOM" id="CLU_024412_1_0_1"/>
<keyword evidence="2" id="KW-0808">Transferase</keyword>
<sequence>MPSSTSKSKPKASEVAADTRRNYIPLIKSSYGHIYRTCSQLFAHPATELIPATVAPFGRLPTFYVRDGDPIYVSVNWAAQLHSQNPNQTAVPFICSANDKRPGGDWETGVVGCEERLCRRSTLSATLATPAPGTYESNYPIPVLGGILSEHVVVFRGPADRYERLTPEEWSVLPVCSVPPVRWPKLTQMGTKYSFAEERAMVKDKIRAALLICTAAGYTDIVIGDFGLGNGYRNPPQEMAELWREVILWDKDIRGRFKGICFVFEDTKQSTAKLIIDDLNKKSRSGKSGSSASVSVSSANTISDYEIFSYMFGGDEIQRFLTEPDPRYGLGTLMSPN</sequence>
<dbReference type="VEuPathDB" id="FungiDB:F503_03768"/>
<protein>
    <submittedName>
        <fullName evidence="2">Serine threonine kinase</fullName>
    </submittedName>
</protein>
<keyword evidence="3" id="KW-1185">Reference proteome</keyword>
<dbReference type="OMA" id="MPWNAQL"/>
<dbReference type="Pfam" id="PF10021">
    <property type="entry name" value="PARG_cat_microb"/>
    <property type="match status" value="1"/>
</dbReference>
<name>S3CFV4_OPHP1</name>
<organism evidence="2 3">
    <name type="scientific">Ophiostoma piceae (strain UAMH 11346)</name>
    <name type="common">Sap stain fungus</name>
    <dbReference type="NCBI Taxonomy" id="1262450"/>
    <lineage>
        <taxon>Eukaryota</taxon>
        <taxon>Fungi</taxon>
        <taxon>Dikarya</taxon>
        <taxon>Ascomycota</taxon>
        <taxon>Pezizomycotina</taxon>
        <taxon>Sordariomycetes</taxon>
        <taxon>Sordariomycetidae</taxon>
        <taxon>Ophiostomatales</taxon>
        <taxon>Ophiostomataceae</taxon>
        <taxon>Ophiostoma</taxon>
    </lineage>
</organism>
<evidence type="ECO:0000313" key="2">
    <source>
        <dbReference type="EMBL" id="EPE05163.1"/>
    </source>
</evidence>
<evidence type="ECO:0000259" key="1">
    <source>
        <dbReference type="Pfam" id="PF10021"/>
    </source>
</evidence>
<dbReference type="PANTHER" id="PTHR35596">
    <property type="entry name" value="DUF2263 DOMAIN-CONTAINING PROTEIN"/>
    <property type="match status" value="1"/>
</dbReference>
<dbReference type="eggNOG" id="ENOG502S1YN">
    <property type="taxonomic scope" value="Eukaryota"/>
</dbReference>
<dbReference type="PANTHER" id="PTHR35596:SF2">
    <property type="entry name" value="MICROBIAL-TYPE PARG CATALYTIC DOMAIN-CONTAINING PROTEIN"/>
    <property type="match status" value="1"/>
</dbReference>
<gene>
    <name evidence="2" type="ORF">F503_03768</name>
</gene>
<dbReference type="InterPro" id="IPR019261">
    <property type="entry name" value="PARG_cat_microbial"/>
</dbReference>
<dbReference type="Proteomes" id="UP000016923">
    <property type="component" value="Unassembled WGS sequence"/>
</dbReference>
<keyword evidence="2" id="KW-0418">Kinase</keyword>
<evidence type="ECO:0000313" key="3">
    <source>
        <dbReference type="Proteomes" id="UP000016923"/>
    </source>
</evidence>
<dbReference type="Gene3D" id="3.40.220.10">
    <property type="entry name" value="Leucine Aminopeptidase, subunit E, domain 1"/>
    <property type="match status" value="1"/>
</dbReference>
<dbReference type="OrthoDB" id="2440523at2759"/>
<dbReference type="GO" id="GO:0016301">
    <property type="term" value="F:kinase activity"/>
    <property type="evidence" value="ECO:0007669"/>
    <property type="project" value="UniProtKB-KW"/>
</dbReference>
<dbReference type="InterPro" id="IPR043472">
    <property type="entry name" value="Macro_dom-like"/>
</dbReference>
<dbReference type="EMBL" id="KE148157">
    <property type="protein sequence ID" value="EPE05163.1"/>
    <property type="molecule type" value="Genomic_DNA"/>
</dbReference>
<proteinExistence type="predicted"/>